<accession>A0A8H7ZRR0</accession>
<protein>
    <recommendedName>
        <fullName evidence="4">VOC domain-containing protein</fullName>
    </recommendedName>
</protein>
<proteinExistence type="predicted"/>
<dbReference type="AlphaFoldDB" id="A0A8H7ZRR0"/>
<evidence type="ECO:0000256" key="1">
    <source>
        <dbReference type="SAM" id="MobiDB-lite"/>
    </source>
</evidence>
<dbReference type="EMBL" id="JAEFCI010009031">
    <property type="protein sequence ID" value="KAG5458065.1"/>
    <property type="molecule type" value="Genomic_DNA"/>
</dbReference>
<dbReference type="SUPFAM" id="SSF54593">
    <property type="entry name" value="Glyoxalase/Bleomycin resistance protein/Dihydroxybiphenyl dioxygenase"/>
    <property type="match status" value="1"/>
</dbReference>
<dbReference type="Gene3D" id="3.10.180.10">
    <property type="entry name" value="2,3-Dihydroxybiphenyl 1,2-Dioxygenase, domain 1"/>
    <property type="match status" value="1"/>
</dbReference>
<keyword evidence="3" id="KW-1185">Reference proteome</keyword>
<dbReference type="Proteomes" id="UP000673691">
    <property type="component" value="Unassembled WGS sequence"/>
</dbReference>
<evidence type="ECO:0000313" key="2">
    <source>
        <dbReference type="EMBL" id="KAG5458065.1"/>
    </source>
</evidence>
<comment type="caution">
    <text evidence="2">The sequence shown here is derived from an EMBL/GenBank/DDBJ whole genome shotgun (WGS) entry which is preliminary data.</text>
</comment>
<evidence type="ECO:0000313" key="3">
    <source>
        <dbReference type="Proteomes" id="UP000673691"/>
    </source>
</evidence>
<feature type="compositionally biased region" description="Basic residues" evidence="1">
    <location>
        <begin position="208"/>
        <end position="235"/>
    </location>
</feature>
<feature type="region of interest" description="Disordered" evidence="1">
    <location>
        <begin position="1"/>
        <end position="48"/>
    </location>
</feature>
<feature type="region of interest" description="Disordered" evidence="1">
    <location>
        <begin position="193"/>
        <end position="244"/>
    </location>
</feature>
<reference evidence="2 3" key="1">
    <citation type="journal article" name="Sci. Rep.">
        <title>Genome-scale phylogenetic analyses confirm Olpidium as the closest living zoosporic fungus to the non-flagellated, terrestrial fungi.</title>
        <authorList>
            <person name="Chang Y."/>
            <person name="Rochon D."/>
            <person name="Sekimoto S."/>
            <person name="Wang Y."/>
            <person name="Chovatia M."/>
            <person name="Sandor L."/>
            <person name="Salamov A."/>
            <person name="Grigoriev I.V."/>
            <person name="Stajich J.E."/>
            <person name="Spatafora J.W."/>
        </authorList>
    </citation>
    <scope>NUCLEOTIDE SEQUENCE [LARGE SCALE GENOMIC DNA]</scope>
    <source>
        <strain evidence="2">S191</strain>
    </source>
</reference>
<dbReference type="InterPro" id="IPR029068">
    <property type="entry name" value="Glyas_Bleomycin-R_OHBP_Dase"/>
</dbReference>
<organism evidence="2 3">
    <name type="scientific">Olpidium bornovanus</name>
    <dbReference type="NCBI Taxonomy" id="278681"/>
    <lineage>
        <taxon>Eukaryota</taxon>
        <taxon>Fungi</taxon>
        <taxon>Fungi incertae sedis</taxon>
        <taxon>Olpidiomycota</taxon>
        <taxon>Olpidiomycotina</taxon>
        <taxon>Olpidiomycetes</taxon>
        <taxon>Olpidiales</taxon>
        <taxon>Olpidiaceae</taxon>
        <taxon>Olpidium</taxon>
    </lineage>
</organism>
<feature type="non-terminal residue" evidence="2">
    <location>
        <position position="244"/>
    </location>
</feature>
<gene>
    <name evidence="2" type="ORF">BJ554DRAFT_1789</name>
</gene>
<sequence>MPVPSELPHDPSAAPLPPSPSAGRRPAGPRPALLAPARPRRCPAKLTPQTGRINHVGLTVSSVPHAEAAVYSPLLTFLGFLNCRPYAGRRPGRPATSVWCNPRHRFGVVLYEAERGGAGSTRGAVGLQHLCLNAGSRSEVDEVARMCARLEMEVDGPKKFDISPGYYSCHVHDIDGIHLEVAYSPGLWESVETYPPASSPSSPPTWRRSARRPRRKKTARPPSFRRPRRRRRRPRATTDGRPRG</sequence>
<feature type="compositionally biased region" description="Low complexity" evidence="1">
    <location>
        <begin position="21"/>
        <end position="37"/>
    </location>
</feature>
<name>A0A8H7ZRR0_9FUNG</name>
<evidence type="ECO:0008006" key="4">
    <source>
        <dbReference type="Google" id="ProtNLM"/>
    </source>
</evidence>